<feature type="domain" description="Rhamnogalacturonase A/B/Epimerase-like pectate lyase" evidence="2">
    <location>
        <begin position="40"/>
        <end position="264"/>
    </location>
</feature>
<dbReference type="AlphaFoldDB" id="A0AA39XIS4"/>
<dbReference type="PANTHER" id="PTHR33928">
    <property type="entry name" value="POLYGALACTURONASE QRT3"/>
    <property type="match status" value="1"/>
</dbReference>
<dbReference type="InterPro" id="IPR012334">
    <property type="entry name" value="Pectin_lyas_fold"/>
</dbReference>
<sequence>MKVLTILLAGASATRAAFWMEEIRHHGISPFNPNKSYTVFRNVRDFGAKGDGVTDDTAAINAAISSGNRCIAYECVGTTTTPAVVYIPAGTYLISSSIINYYYTQIIGDPNDMPVIKGSPAFKSPTIGLLEGDKYMDNGRLSFVSTNVFYRQVRNLVFDTTDIPGEVAAIHWPSSQATSIQNCVFHLSTRPEDTHTGIFMEEGSGGLLTDLTFVGGKYGAQFGNQQYTTRNLTFFGAETAIMQIWNWGWTYKSISIINCQVGINMSSESVGSATLLDSQFINVPVAVVTGHDPSNSTSRGSLVLENVMYTHVPVVLQGLHGRSLLLGDPVGVVYDGGYATGNLYAPHGPTPMQGRDESYFRKPSTLKLGYVYYERSKPQYESYPASAFLSAREHGAAGDGVTDDTAALNALFKAVAAANFSAVAFLDAGYYLVTDTIYVPAGALIVGEPLAAVILGTGAKFSDMNNPHPVVMVGMPGETGLTEMSDVIVSTKGAAAGALLIQYNLNTPADPETCSEDLPPSGLWDVHTRIGGFAGSDLQVAHCPITPHVPNHIDAACIGAHTSMHITPSAGNLYMENNWLWVADHDIEDFNMTRITVYAGRGLLIEASRVWLVATSVEHHTLYQYQLVNASDIWMGQIQTETPYYQPNPPAPFPFTDRSEVYYDPDFDKDCLHNPYNLDYHNGTQTLALAGSPPCAMAWGLRILSSENVLVFGAGLYSFFNNYATNCSQATTGENCQARIFSIGATTEGEMASAGKVGDLSTVQIYNLNTIGTVSMVTRQGSDMAMWVDNFVNFASTLAVFRF</sequence>
<evidence type="ECO:0000256" key="1">
    <source>
        <dbReference type="SAM" id="SignalP"/>
    </source>
</evidence>
<organism evidence="3 4">
    <name type="scientific">Immersiella caudata</name>
    <dbReference type="NCBI Taxonomy" id="314043"/>
    <lineage>
        <taxon>Eukaryota</taxon>
        <taxon>Fungi</taxon>
        <taxon>Dikarya</taxon>
        <taxon>Ascomycota</taxon>
        <taxon>Pezizomycotina</taxon>
        <taxon>Sordariomycetes</taxon>
        <taxon>Sordariomycetidae</taxon>
        <taxon>Sordariales</taxon>
        <taxon>Lasiosphaeriaceae</taxon>
        <taxon>Immersiella</taxon>
    </lineage>
</organism>
<dbReference type="GO" id="GO:0004650">
    <property type="term" value="F:polygalacturonase activity"/>
    <property type="evidence" value="ECO:0007669"/>
    <property type="project" value="InterPro"/>
</dbReference>
<feature type="domain" description="Rhamnogalacturonase A/B/Epimerase-like pectate lyase" evidence="2">
    <location>
        <begin position="388"/>
        <end position="461"/>
    </location>
</feature>
<gene>
    <name evidence="3" type="ORF">B0T14DRAFT_561396</name>
</gene>
<feature type="chain" id="PRO_5041362458" evidence="1">
    <location>
        <begin position="17"/>
        <end position="803"/>
    </location>
</feature>
<dbReference type="InterPro" id="IPR039279">
    <property type="entry name" value="QRT3-like"/>
</dbReference>
<evidence type="ECO:0000313" key="4">
    <source>
        <dbReference type="Proteomes" id="UP001175000"/>
    </source>
</evidence>
<protein>
    <submittedName>
        <fullName evidence="3">Glycoside hydrolase family 55 protein</fullName>
    </submittedName>
</protein>
<keyword evidence="3" id="KW-0378">Hydrolase</keyword>
<dbReference type="EMBL" id="JAULSU010000001">
    <property type="protein sequence ID" value="KAK0633855.1"/>
    <property type="molecule type" value="Genomic_DNA"/>
</dbReference>
<comment type="caution">
    <text evidence="3">The sequence shown here is derived from an EMBL/GenBank/DDBJ whole genome shotgun (WGS) entry which is preliminary data.</text>
</comment>
<dbReference type="InterPro" id="IPR024535">
    <property type="entry name" value="RHGA/B-epi-like_pectate_lyase"/>
</dbReference>
<dbReference type="CDD" id="cd23668">
    <property type="entry name" value="GH55_beta13glucanase-like"/>
    <property type="match status" value="1"/>
</dbReference>
<evidence type="ECO:0000259" key="2">
    <source>
        <dbReference type="Pfam" id="PF12708"/>
    </source>
</evidence>
<keyword evidence="1" id="KW-0732">Signal</keyword>
<keyword evidence="4" id="KW-1185">Reference proteome</keyword>
<dbReference type="Gene3D" id="2.160.20.10">
    <property type="entry name" value="Single-stranded right-handed beta-helix, Pectin lyase-like"/>
    <property type="match status" value="2"/>
</dbReference>
<dbReference type="Proteomes" id="UP001175000">
    <property type="component" value="Unassembled WGS sequence"/>
</dbReference>
<dbReference type="PANTHER" id="PTHR33928:SF2">
    <property type="entry name" value="PECTATE LYASE SUPERFAMILY PROTEIN DOMAIN-CONTAINING PROTEIN-RELATED"/>
    <property type="match status" value="1"/>
</dbReference>
<dbReference type="InterPro" id="IPR011050">
    <property type="entry name" value="Pectin_lyase_fold/virulence"/>
</dbReference>
<dbReference type="Pfam" id="PF12708">
    <property type="entry name" value="Pect-lyase_RHGA_epim"/>
    <property type="match status" value="2"/>
</dbReference>
<proteinExistence type="predicted"/>
<feature type="signal peptide" evidence="1">
    <location>
        <begin position="1"/>
        <end position="16"/>
    </location>
</feature>
<name>A0AA39XIS4_9PEZI</name>
<reference evidence="3" key="1">
    <citation type="submission" date="2023-06" db="EMBL/GenBank/DDBJ databases">
        <title>Genome-scale phylogeny and comparative genomics of the fungal order Sordariales.</title>
        <authorList>
            <consortium name="Lawrence Berkeley National Laboratory"/>
            <person name="Hensen N."/>
            <person name="Bonometti L."/>
            <person name="Westerberg I."/>
            <person name="Brannstrom I.O."/>
            <person name="Guillou S."/>
            <person name="Cros-Aarteil S."/>
            <person name="Calhoun S."/>
            <person name="Haridas S."/>
            <person name="Kuo A."/>
            <person name="Mondo S."/>
            <person name="Pangilinan J."/>
            <person name="Riley R."/>
            <person name="Labutti K."/>
            <person name="Andreopoulos B."/>
            <person name="Lipzen A."/>
            <person name="Chen C."/>
            <person name="Yanf M."/>
            <person name="Daum C."/>
            <person name="Ng V."/>
            <person name="Clum A."/>
            <person name="Steindorff A."/>
            <person name="Ohm R."/>
            <person name="Martin F."/>
            <person name="Silar P."/>
            <person name="Natvig D."/>
            <person name="Lalanne C."/>
            <person name="Gautier V."/>
            <person name="Ament-Velasquez S.L."/>
            <person name="Kruys A."/>
            <person name="Hutchinson M.I."/>
            <person name="Powell A.J."/>
            <person name="Barry K."/>
            <person name="Miller A.N."/>
            <person name="Grigoriev I.V."/>
            <person name="Debuchy R."/>
            <person name="Gladieux P."/>
            <person name="Thoren M.H."/>
            <person name="Johannesson H."/>
        </authorList>
    </citation>
    <scope>NUCLEOTIDE SEQUENCE</scope>
    <source>
        <strain evidence="3">CBS 606.72</strain>
    </source>
</reference>
<evidence type="ECO:0000313" key="3">
    <source>
        <dbReference type="EMBL" id="KAK0633855.1"/>
    </source>
</evidence>
<dbReference type="SUPFAM" id="SSF51126">
    <property type="entry name" value="Pectin lyase-like"/>
    <property type="match status" value="2"/>
</dbReference>
<accession>A0AA39XIS4</accession>